<evidence type="ECO:0000256" key="1">
    <source>
        <dbReference type="ARBA" id="ARBA00022737"/>
    </source>
</evidence>
<organism evidence="6 7">
    <name type="scientific">Parathielavia hyrcaniae</name>
    <dbReference type="NCBI Taxonomy" id="113614"/>
    <lineage>
        <taxon>Eukaryota</taxon>
        <taxon>Fungi</taxon>
        <taxon>Dikarya</taxon>
        <taxon>Ascomycota</taxon>
        <taxon>Pezizomycotina</taxon>
        <taxon>Sordariomycetes</taxon>
        <taxon>Sordariomycetidae</taxon>
        <taxon>Sordariales</taxon>
        <taxon>Chaetomiaceae</taxon>
        <taxon>Parathielavia</taxon>
    </lineage>
</organism>
<reference evidence="6" key="2">
    <citation type="submission" date="2023-05" db="EMBL/GenBank/DDBJ databases">
        <authorList>
            <consortium name="Lawrence Berkeley National Laboratory"/>
            <person name="Steindorff A."/>
            <person name="Hensen N."/>
            <person name="Bonometti L."/>
            <person name="Westerberg I."/>
            <person name="Brannstrom I.O."/>
            <person name="Guillou S."/>
            <person name="Cros-Aarteil S."/>
            <person name="Calhoun S."/>
            <person name="Haridas S."/>
            <person name="Kuo A."/>
            <person name="Mondo S."/>
            <person name="Pangilinan J."/>
            <person name="Riley R."/>
            <person name="Labutti K."/>
            <person name="Andreopoulos B."/>
            <person name="Lipzen A."/>
            <person name="Chen C."/>
            <person name="Yanf M."/>
            <person name="Daum C."/>
            <person name="Ng V."/>
            <person name="Clum A."/>
            <person name="Ohm R."/>
            <person name="Martin F."/>
            <person name="Silar P."/>
            <person name="Natvig D."/>
            <person name="Lalanne C."/>
            <person name="Gautier V."/>
            <person name="Ament-Velasquez S.L."/>
            <person name="Kruys A."/>
            <person name="Hutchinson M.I."/>
            <person name="Powell A.J."/>
            <person name="Barry K."/>
            <person name="Miller A.N."/>
            <person name="Grigoriev I.V."/>
            <person name="Debuchy R."/>
            <person name="Gladieux P."/>
            <person name="Thoren M.H."/>
            <person name="Johannesson H."/>
        </authorList>
    </citation>
    <scope>NUCLEOTIDE SEQUENCE</scope>
    <source>
        <strain evidence="6">CBS 757.83</strain>
    </source>
</reference>
<dbReference type="AlphaFoldDB" id="A0AAN6QF47"/>
<dbReference type="SUPFAM" id="SSF48371">
    <property type="entry name" value="ARM repeat"/>
    <property type="match status" value="1"/>
</dbReference>
<dbReference type="PROSITE" id="PS50303">
    <property type="entry name" value="PUM_HD"/>
    <property type="match status" value="1"/>
</dbReference>
<accession>A0AAN6QF47</accession>
<feature type="compositionally biased region" description="Polar residues" evidence="4">
    <location>
        <begin position="18"/>
        <end position="29"/>
    </location>
</feature>
<dbReference type="InterPro" id="IPR033133">
    <property type="entry name" value="PUM-HD"/>
</dbReference>
<dbReference type="Proteomes" id="UP001305647">
    <property type="component" value="Unassembled WGS sequence"/>
</dbReference>
<evidence type="ECO:0000256" key="4">
    <source>
        <dbReference type="SAM" id="MobiDB-lite"/>
    </source>
</evidence>
<feature type="repeat" description="Pumilio" evidence="3">
    <location>
        <begin position="432"/>
        <end position="467"/>
    </location>
</feature>
<dbReference type="InterPro" id="IPR011989">
    <property type="entry name" value="ARM-like"/>
</dbReference>
<dbReference type="Pfam" id="PF00806">
    <property type="entry name" value="PUF"/>
    <property type="match status" value="8"/>
</dbReference>
<feature type="compositionally biased region" description="Polar residues" evidence="4">
    <location>
        <begin position="750"/>
        <end position="765"/>
    </location>
</feature>
<name>A0AAN6QF47_9PEZI</name>
<dbReference type="Gene3D" id="1.25.10.10">
    <property type="entry name" value="Leucine-rich Repeat Variant"/>
    <property type="match status" value="1"/>
</dbReference>
<feature type="region of interest" description="Disordered" evidence="4">
    <location>
        <begin position="18"/>
        <end position="53"/>
    </location>
</feature>
<feature type="repeat" description="Pumilio" evidence="3">
    <location>
        <begin position="584"/>
        <end position="611"/>
    </location>
</feature>
<feature type="repeat" description="Pumilio" evidence="3">
    <location>
        <begin position="504"/>
        <end position="539"/>
    </location>
</feature>
<evidence type="ECO:0000313" key="7">
    <source>
        <dbReference type="Proteomes" id="UP001305647"/>
    </source>
</evidence>
<dbReference type="CDD" id="cd07920">
    <property type="entry name" value="Pumilio"/>
    <property type="match status" value="1"/>
</dbReference>
<sequence>MNTASRFFPVASTVSQAAQVGSRPPNTATALEPSNRPFRHAPNFSGFGDDAEDGPSNAFLASQIRPELANPAMKPEPSNRATKYPYQFPGDPDENGENRLQELTQGLSFAMTAQREAYRKSLSSCREPDHQGQANSLSDLSYANHPARPTHSQRPSFASSSFHTQNSMSSDQNARRQSRTQMEDSFAKFSLGGTPNGGAVNGLGTGPSYGNGIQNFQLNPGSQPWEVGQGHGNGFAKDAYGNETGFEKRASLIDMDPGNGVDHLAGSAYQAGVGWNNNPWSRPPSRDPRLFSDLDRRALAQHSVPPSASPYYSNGFLPPDFAQYSPYAAAAAAAAYGNPRHPAHMAGYGFSLPTWPLQSAIPTRPAREQDPGRGFRSALLCEFKNSPKSKHWELKDIWDHIVEFSGDQQASRFIQQKLETANSDERDQVFAEIETNALQLMKDVFGNYVMQKLFEYGDQVQKKVLANAMKGKVADLSMQPYSCRVVQKALQHILVEQQTELVKELESDLITISKDQHGNHVVQQVIQLVPREHIDFIMTGLRGHVCELASHQYGCRVLQRVLEHGTESDKASMMVELHSGAEALVTDQFGNYVIQHVLDKGSPEDRSRMIGVVTPKLVALSRHKNASNVVEKCILAGTLQERRAIRDQLVGNRDDANSPLFQLMKDQFGNYVIQKLVMALHGADKTLLVNKVNSHIGSLKKSGATSKQIEAMERLVYENPPALTDDDPTPASSAPASPGLYVDVPAAPTPNLTTDPNSPLSTPSSHAPDLGGDATADEVANEPRGQLGIGYKMTGSTGPGGWVKVNGEGDHSED</sequence>
<feature type="region of interest" description="Disordered" evidence="4">
    <location>
        <begin position="120"/>
        <end position="181"/>
    </location>
</feature>
<reference evidence="6" key="1">
    <citation type="journal article" date="2023" name="Mol. Phylogenet. Evol.">
        <title>Genome-scale phylogeny and comparative genomics of the fungal order Sordariales.</title>
        <authorList>
            <person name="Hensen N."/>
            <person name="Bonometti L."/>
            <person name="Westerberg I."/>
            <person name="Brannstrom I.O."/>
            <person name="Guillou S."/>
            <person name="Cros-Aarteil S."/>
            <person name="Calhoun S."/>
            <person name="Haridas S."/>
            <person name="Kuo A."/>
            <person name="Mondo S."/>
            <person name="Pangilinan J."/>
            <person name="Riley R."/>
            <person name="LaButti K."/>
            <person name="Andreopoulos B."/>
            <person name="Lipzen A."/>
            <person name="Chen C."/>
            <person name="Yan M."/>
            <person name="Daum C."/>
            <person name="Ng V."/>
            <person name="Clum A."/>
            <person name="Steindorff A."/>
            <person name="Ohm R.A."/>
            <person name="Martin F."/>
            <person name="Silar P."/>
            <person name="Natvig D.O."/>
            <person name="Lalanne C."/>
            <person name="Gautier V."/>
            <person name="Ament-Velasquez S.L."/>
            <person name="Kruys A."/>
            <person name="Hutchinson M.I."/>
            <person name="Powell A.J."/>
            <person name="Barry K."/>
            <person name="Miller A.N."/>
            <person name="Grigoriev I.V."/>
            <person name="Debuchy R."/>
            <person name="Gladieux P."/>
            <person name="Hiltunen Thoren M."/>
            <person name="Johannesson H."/>
        </authorList>
    </citation>
    <scope>NUCLEOTIDE SEQUENCE</scope>
    <source>
        <strain evidence="6">CBS 757.83</strain>
    </source>
</reference>
<evidence type="ECO:0000313" key="6">
    <source>
        <dbReference type="EMBL" id="KAK4106072.1"/>
    </source>
</evidence>
<feature type="compositionally biased region" description="Polar residues" evidence="4">
    <location>
        <begin position="132"/>
        <end position="141"/>
    </location>
</feature>
<dbReference type="PROSITE" id="PS50302">
    <property type="entry name" value="PUM"/>
    <property type="match status" value="7"/>
</dbReference>
<feature type="repeat" description="Pumilio" evidence="3">
    <location>
        <begin position="540"/>
        <end position="576"/>
    </location>
</feature>
<evidence type="ECO:0000256" key="3">
    <source>
        <dbReference type="PROSITE-ProRule" id="PRU00317"/>
    </source>
</evidence>
<feature type="compositionally biased region" description="Low complexity" evidence="4">
    <location>
        <begin position="729"/>
        <end position="738"/>
    </location>
</feature>
<comment type="caution">
    <text evidence="6">The sequence shown here is derived from an EMBL/GenBank/DDBJ whole genome shotgun (WGS) entry which is preliminary data.</text>
</comment>
<dbReference type="GO" id="GO:0005737">
    <property type="term" value="C:cytoplasm"/>
    <property type="evidence" value="ECO:0007669"/>
    <property type="project" value="TreeGrafter"/>
</dbReference>
<comment type="function">
    <text evidence="2">RNA-binding nucleolar protein required for pre-rRNA processing. Involved in production of 18S rRNA and assembly of small ribosomal subunit.</text>
</comment>
<dbReference type="InterPro" id="IPR001313">
    <property type="entry name" value="Pumilio_RNA-bd_rpt"/>
</dbReference>
<feature type="compositionally biased region" description="Polar residues" evidence="4">
    <location>
        <begin position="211"/>
        <end position="222"/>
    </location>
</feature>
<feature type="region of interest" description="Disordered" evidence="4">
    <location>
        <begin position="211"/>
        <end position="236"/>
    </location>
</feature>
<keyword evidence="1" id="KW-0677">Repeat</keyword>
<feature type="repeat" description="Pumilio" evidence="3">
    <location>
        <begin position="468"/>
        <end position="503"/>
    </location>
</feature>
<evidence type="ECO:0000256" key="2">
    <source>
        <dbReference type="ARBA" id="ARBA00024893"/>
    </source>
</evidence>
<feature type="compositionally biased region" description="Polar residues" evidence="4">
    <location>
        <begin position="150"/>
        <end position="172"/>
    </location>
</feature>
<evidence type="ECO:0000259" key="5">
    <source>
        <dbReference type="PROSITE" id="PS50303"/>
    </source>
</evidence>
<feature type="repeat" description="Pumilio" evidence="3">
    <location>
        <begin position="393"/>
        <end position="431"/>
    </location>
</feature>
<proteinExistence type="predicted"/>
<dbReference type="PANTHER" id="PTHR12537">
    <property type="entry name" value="RNA BINDING PROTEIN PUMILIO-RELATED"/>
    <property type="match status" value="1"/>
</dbReference>
<feature type="repeat" description="Pumilio" evidence="3">
    <location>
        <begin position="655"/>
        <end position="690"/>
    </location>
</feature>
<dbReference type="GO" id="GO:0003730">
    <property type="term" value="F:mRNA 3'-UTR binding"/>
    <property type="evidence" value="ECO:0007669"/>
    <property type="project" value="TreeGrafter"/>
</dbReference>
<dbReference type="GO" id="GO:0000288">
    <property type="term" value="P:nuclear-transcribed mRNA catabolic process, deadenylation-dependent decay"/>
    <property type="evidence" value="ECO:0007669"/>
    <property type="project" value="TreeGrafter"/>
</dbReference>
<dbReference type="SMART" id="SM00025">
    <property type="entry name" value="Pumilio"/>
    <property type="match status" value="8"/>
</dbReference>
<keyword evidence="7" id="KW-1185">Reference proteome</keyword>
<feature type="region of interest" description="Disordered" evidence="4">
    <location>
        <begin position="720"/>
        <end position="814"/>
    </location>
</feature>
<dbReference type="EMBL" id="MU863624">
    <property type="protein sequence ID" value="KAK4106072.1"/>
    <property type="molecule type" value="Genomic_DNA"/>
</dbReference>
<dbReference type="InterPro" id="IPR016024">
    <property type="entry name" value="ARM-type_fold"/>
</dbReference>
<dbReference type="InterPro" id="IPR033712">
    <property type="entry name" value="Pumilio_RNA-bd"/>
</dbReference>
<dbReference type="PANTHER" id="PTHR12537:SF12">
    <property type="entry name" value="MATERNAL PROTEIN PUMILIO"/>
    <property type="match status" value="1"/>
</dbReference>
<gene>
    <name evidence="6" type="ORF">N658DRAFT_502602</name>
</gene>
<feature type="domain" description="PUM-HD" evidence="5">
    <location>
        <begin position="375"/>
        <end position="716"/>
    </location>
</feature>
<protein>
    <submittedName>
        <fullName evidence="6">ARM repeat-containing protein</fullName>
    </submittedName>
</protein>